<dbReference type="CDD" id="cd04506">
    <property type="entry name" value="SGNH_hydrolase_YpmR_like"/>
    <property type="match status" value="1"/>
</dbReference>
<dbReference type="InterPro" id="IPR036514">
    <property type="entry name" value="SGNH_hydro_sf"/>
</dbReference>
<name>A0ABT9ZAL1_9BACI</name>
<evidence type="ECO:0000256" key="1">
    <source>
        <dbReference type="SAM" id="SignalP"/>
    </source>
</evidence>
<gene>
    <name evidence="3" type="ORF">J2S19_000126</name>
</gene>
<accession>A0ABT9ZAL1</accession>
<dbReference type="RefSeq" id="WP_307335621.1">
    <property type="nucleotide sequence ID" value="NZ_JAUSUD010000001.1"/>
</dbReference>
<dbReference type="InterPro" id="IPR051532">
    <property type="entry name" value="Ester_Hydrolysis_Enzymes"/>
</dbReference>
<reference evidence="3 4" key="1">
    <citation type="submission" date="2023-07" db="EMBL/GenBank/DDBJ databases">
        <title>Genomic Encyclopedia of Type Strains, Phase IV (KMG-IV): sequencing the most valuable type-strain genomes for metagenomic binning, comparative biology and taxonomic classification.</title>
        <authorList>
            <person name="Goeker M."/>
        </authorList>
    </citation>
    <scope>NUCLEOTIDE SEQUENCE [LARGE SCALE GENOMIC DNA]</scope>
    <source>
        <strain evidence="3 4">DSM 29005</strain>
    </source>
</reference>
<dbReference type="Gene3D" id="3.40.50.1110">
    <property type="entry name" value="SGNH hydrolase"/>
    <property type="match status" value="1"/>
</dbReference>
<dbReference type="InterPro" id="IPR013830">
    <property type="entry name" value="SGNH_hydro"/>
</dbReference>
<organism evidence="3 4">
    <name type="scientific">Metabacillus malikii</name>
    <dbReference type="NCBI Taxonomy" id="1504265"/>
    <lineage>
        <taxon>Bacteria</taxon>
        <taxon>Bacillati</taxon>
        <taxon>Bacillota</taxon>
        <taxon>Bacilli</taxon>
        <taxon>Bacillales</taxon>
        <taxon>Bacillaceae</taxon>
        <taxon>Metabacillus</taxon>
    </lineage>
</organism>
<dbReference type="PANTHER" id="PTHR30383:SF27">
    <property type="entry name" value="SPORE GERMINATION LIPASE LIPC"/>
    <property type="match status" value="1"/>
</dbReference>
<evidence type="ECO:0000259" key="2">
    <source>
        <dbReference type="Pfam" id="PF13472"/>
    </source>
</evidence>
<evidence type="ECO:0000313" key="3">
    <source>
        <dbReference type="EMBL" id="MDQ0228876.1"/>
    </source>
</evidence>
<sequence>MFRKLTSIVVLCLLVTGCMADHTSNVSSKSLTKLEKEQPAETFIPKTLHVVAIGDSLTKGVGDETNQGGYIGKLINQMDERKEIKDIVLNNYGIKGHKTSNLQKKLKENQVVNHLKKADLIFVTIGGNDLMNVVKKNIFSLDYGPFREGQKTYENNLKDIINTIRENNTEANIVLIGLYNPFKYMLPELSEIDTIISEWNTASQQIINHDGHSVFVSVEDIFTTTDEILLSDDQFHPNRKGYELIADRVLEELENEQVITAIP</sequence>
<dbReference type="Pfam" id="PF13472">
    <property type="entry name" value="Lipase_GDSL_2"/>
    <property type="match status" value="1"/>
</dbReference>
<proteinExistence type="predicted"/>
<dbReference type="PROSITE" id="PS51257">
    <property type="entry name" value="PROKAR_LIPOPROTEIN"/>
    <property type="match status" value="1"/>
</dbReference>
<keyword evidence="1" id="KW-0732">Signal</keyword>
<feature type="chain" id="PRO_5045409491" evidence="1">
    <location>
        <begin position="21"/>
        <end position="263"/>
    </location>
</feature>
<feature type="domain" description="SGNH hydrolase-type esterase" evidence="2">
    <location>
        <begin position="52"/>
        <end position="244"/>
    </location>
</feature>
<protein>
    <submittedName>
        <fullName evidence="3">Lysophospholipase L1-like esterase</fullName>
    </submittedName>
</protein>
<comment type="caution">
    <text evidence="3">The sequence shown here is derived from an EMBL/GenBank/DDBJ whole genome shotgun (WGS) entry which is preliminary data.</text>
</comment>
<dbReference type="PANTHER" id="PTHR30383">
    <property type="entry name" value="THIOESTERASE 1/PROTEASE 1/LYSOPHOSPHOLIPASE L1"/>
    <property type="match status" value="1"/>
</dbReference>
<keyword evidence="4" id="KW-1185">Reference proteome</keyword>
<dbReference type="EMBL" id="JAUSUD010000001">
    <property type="protein sequence ID" value="MDQ0228876.1"/>
    <property type="molecule type" value="Genomic_DNA"/>
</dbReference>
<dbReference type="SUPFAM" id="SSF52266">
    <property type="entry name" value="SGNH hydrolase"/>
    <property type="match status" value="1"/>
</dbReference>
<evidence type="ECO:0000313" key="4">
    <source>
        <dbReference type="Proteomes" id="UP001234495"/>
    </source>
</evidence>
<dbReference type="Proteomes" id="UP001234495">
    <property type="component" value="Unassembled WGS sequence"/>
</dbReference>
<feature type="signal peptide" evidence="1">
    <location>
        <begin position="1"/>
        <end position="20"/>
    </location>
</feature>